<evidence type="ECO:0000256" key="4">
    <source>
        <dbReference type="ARBA" id="ARBA00022679"/>
    </source>
</evidence>
<protein>
    <recommendedName>
        <fullName evidence="2">histidine kinase</fullName>
        <ecNumber evidence="2">2.7.13.3</ecNumber>
    </recommendedName>
</protein>
<dbReference type="InterPro" id="IPR011712">
    <property type="entry name" value="Sig_transdc_His_kin_sub3_dim/P"/>
</dbReference>
<dbReference type="GO" id="GO:0046983">
    <property type="term" value="F:protein dimerization activity"/>
    <property type="evidence" value="ECO:0007669"/>
    <property type="project" value="InterPro"/>
</dbReference>
<accession>A0AA41R5M8</accession>
<dbReference type="PROSITE" id="PS50113">
    <property type="entry name" value="PAC"/>
    <property type="match status" value="2"/>
</dbReference>
<keyword evidence="3" id="KW-0597">Phosphoprotein</keyword>
<dbReference type="SUPFAM" id="SSF55874">
    <property type="entry name" value="ATPase domain of HSP90 chaperone/DNA topoisomerase II/histidine kinase"/>
    <property type="match status" value="1"/>
</dbReference>
<dbReference type="GO" id="GO:0000155">
    <property type="term" value="F:phosphorelay sensor kinase activity"/>
    <property type="evidence" value="ECO:0007669"/>
    <property type="project" value="InterPro"/>
</dbReference>
<evidence type="ECO:0000259" key="10">
    <source>
        <dbReference type="PROSITE" id="PS50109"/>
    </source>
</evidence>
<dbReference type="AlphaFoldDB" id="A0AA41R5M8"/>
<evidence type="ECO:0000256" key="2">
    <source>
        <dbReference type="ARBA" id="ARBA00012438"/>
    </source>
</evidence>
<feature type="domain" description="Histidine kinase" evidence="10">
    <location>
        <begin position="507"/>
        <end position="699"/>
    </location>
</feature>
<comment type="caution">
    <text evidence="13">The sequence shown here is derived from an EMBL/GenBank/DDBJ whole genome shotgun (WGS) entry which is preliminary data.</text>
</comment>
<dbReference type="InterPro" id="IPR001610">
    <property type="entry name" value="PAC"/>
</dbReference>
<evidence type="ECO:0000313" key="13">
    <source>
        <dbReference type="EMBL" id="MCJ8499628.1"/>
    </source>
</evidence>
<name>A0AA41R5M8_9BACT</name>
<keyword evidence="5" id="KW-0547">Nucleotide-binding</keyword>
<dbReference type="Proteomes" id="UP001165427">
    <property type="component" value="Unassembled WGS sequence"/>
</dbReference>
<dbReference type="InterPro" id="IPR000700">
    <property type="entry name" value="PAS-assoc_C"/>
</dbReference>
<dbReference type="InterPro" id="IPR000014">
    <property type="entry name" value="PAS"/>
</dbReference>
<feature type="domain" description="PAS" evidence="11">
    <location>
        <begin position="61"/>
        <end position="105"/>
    </location>
</feature>
<dbReference type="GO" id="GO:0016020">
    <property type="term" value="C:membrane"/>
    <property type="evidence" value="ECO:0007669"/>
    <property type="project" value="InterPro"/>
</dbReference>
<evidence type="ECO:0000256" key="7">
    <source>
        <dbReference type="ARBA" id="ARBA00022840"/>
    </source>
</evidence>
<dbReference type="Pfam" id="PF13426">
    <property type="entry name" value="PAS_9"/>
    <property type="match status" value="2"/>
</dbReference>
<dbReference type="SMART" id="SM00086">
    <property type="entry name" value="PAC"/>
    <property type="match status" value="2"/>
</dbReference>
<keyword evidence="4" id="KW-0808">Transferase</keyword>
<dbReference type="CDD" id="cd16917">
    <property type="entry name" value="HATPase_UhpB-NarQ-NarX-like"/>
    <property type="match status" value="1"/>
</dbReference>
<dbReference type="InterPro" id="IPR029016">
    <property type="entry name" value="GAF-like_dom_sf"/>
</dbReference>
<dbReference type="PROSITE" id="PS50112">
    <property type="entry name" value="PAS"/>
    <property type="match status" value="2"/>
</dbReference>
<dbReference type="InterPro" id="IPR050482">
    <property type="entry name" value="Sensor_HK_TwoCompSys"/>
</dbReference>
<dbReference type="InterPro" id="IPR003594">
    <property type="entry name" value="HATPase_dom"/>
</dbReference>
<dbReference type="RefSeq" id="WP_246903023.1">
    <property type="nucleotide sequence ID" value="NZ_JALJRB010000002.1"/>
</dbReference>
<dbReference type="EMBL" id="JALJRB010000002">
    <property type="protein sequence ID" value="MCJ8499628.1"/>
    <property type="molecule type" value="Genomic_DNA"/>
</dbReference>
<dbReference type="SUPFAM" id="SSF55785">
    <property type="entry name" value="PYP-like sensor domain (PAS domain)"/>
    <property type="match status" value="2"/>
</dbReference>
<feature type="domain" description="PAS" evidence="11">
    <location>
        <begin position="187"/>
        <end position="256"/>
    </location>
</feature>
<keyword evidence="9" id="KW-0175">Coiled coil</keyword>
<evidence type="ECO:0000256" key="6">
    <source>
        <dbReference type="ARBA" id="ARBA00022777"/>
    </source>
</evidence>
<keyword evidence="6" id="KW-0418">Kinase</keyword>
<dbReference type="PANTHER" id="PTHR24421:SF10">
    <property type="entry name" value="NITRATE_NITRITE SENSOR PROTEIN NARQ"/>
    <property type="match status" value="1"/>
</dbReference>
<dbReference type="InterPro" id="IPR005467">
    <property type="entry name" value="His_kinase_dom"/>
</dbReference>
<keyword evidence="14" id="KW-1185">Reference proteome</keyword>
<keyword evidence="7" id="KW-0067">ATP-binding</keyword>
<dbReference type="CDD" id="cd00130">
    <property type="entry name" value="PAS"/>
    <property type="match status" value="2"/>
</dbReference>
<dbReference type="Gene3D" id="1.20.5.1930">
    <property type="match status" value="1"/>
</dbReference>
<dbReference type="InterPro" id="IPR036890">
    <property type="entry name" value="HATPase_C_sf"/>
</dbReference>
<evidence type="ECO:0000259" key="12">
    <source>
        <dbReference type="PROSITE" id="PS50113"/>
    </source>
</evidence>
<evidence type="ECO:0000313" key="14">
    <source>
        <dbReference type="Proteomes" id="UP001165427"/>
    </source>
</evidence>
<sequence>MLPRTHCTGSVEENFYRKLANCLSCAYFHARCKADGISTTLFIAQQLQQHHSRTLERIYAKEESYIEILNRLPDGLFTTDHEWRITFFNPAAEKITGFTAHDAIGMYCKDVFKNSICEYDCALKKAVAAGHDIHNREYEIRNIEGRKVPIICSTSAFRDKEGRVTGGLEVFKDITAIKELQEEVARRERKYRRIFEGSHDMIYTTNLQGRILDINQAGVELMGYRTKQEMLDGLRAEDLYFNPRDREKLVAAITKAGFVKDYEAQFKTGDGSRLHVLISSRIYENAHTGEVELEGIIKDITRRKQREEVIHQRNRELSILNSIAVALNHTMNLKNTLKVTLEKVIKVLQLERGGLFIIDHDAKRIHLQARHNIPEAINEKSDQLVFSDRILMQHLIEDQKSLSPEAAFPPFHAHYHAAGAQTNLHLTCFLITFKGRAVGFFGMNIPKSRVLSTHEAHLMGSIGNFIGGVIENTQMMLTIRRHRQELRRLTEKLFQGQEEERRRIARELHDEAGQSLTAIKLGLDRLEEKHASGMAMRQEIKEIRDMIQRTATEIRQMSYRLHPTLLSDLGLEPALALYFKEIQKRTTIDIQFRIIGFDRRLGVDMETILYRFSQEAMTNALKHSGAEQFSLSIIKSYPRIIFLAEDDGVGFDTHIIGRDHQSLGLLGMRERASLLNGTFILRSEPGEGTRIRIELPLDEEVEND</sequence>
<gene>
    <name evidence="13" type="ORF">MRX98_03505</name>
</gene>
<dbReference type="Gene3D" id="3.30.450.20">
    <property type="entry name" value="PAS domain"/>
    <property type="match status" value="2"/>
</dbReference>
<evidence type="ECO:0000256" key="5">
    <source>
        <dbReference type="ARBA" id="ARBA00022741"/>
    </source>
</evidence>
<evidence type="ECO:0000256" key="1">
    <source>
        <dbReference type="ARBA" id="ARBA00000085"/>
    </source>
</evidence>
<dbReference type="SMART" id="SM00387">
    <property type="entry name" value="HATPase_c"/>
    <property type="match status" value="1"/>
</dbReference>
<dbReference type="Pfam" id="PF07730">
    <property type="entry name" value="HisKA_3"/>
    <property type="match status" value="1"/>
</dbReference>
<dbReference type="Gene3D" id="3.30.565.10">
    <property type="entry name" value="Histidine kinase-like ATPase, C-terminal domain"/>
    <property type="match status" value="1"/>
</dbReference>
<dbReference type="InterPro" id="IPR035965">
    <property type="entry name" value="PAS-like_dom_sf"/>
</dbReference>
<feature type="domain" description="PAC" evidence="12">
    <location>
        <begin position="134"/>
        <end position="186"/>
    </location>
</feature>
<dbReference type="EC" id="2.7.13.3" evidence="2"/>
<dbReference type="SMART" id="SM00091">
    <property type="entry name" value="PAS"/>
    <property type="match status" value="2"/>
</dbReference>
<organism evidence="13 14">
    <name type="scientific">Desulfatitalea alkaliphila</name>
    <dbReference type="NCBI Taxonomy" id="2929485"/>
    <lineage>
        <taxon>Bacteria</taxon>
        <taxon>Pseudomonadati</taxon>
        <taxon>Thermodesulfobacteriota</taxon>
        <taxon>Desulfobacteria</taxon>
        <taxon>Desulfobacterales</taxon>
        <taxon>Desulfosarcinaceae</taxon>
        <taxon>Desulfatitalea</taxon>
    </lineage>
</organism>
<comment type="catalytic activity">
    <reaction evidence="1">
        <text>ATP + protein L-histidine = ADP + protein N-phospho-L-histidine.</text>
        <dbReference type="EC" id="2.7.13.3"/>
    </reaction>
</comment>
<proteinExistence type="predicted"/>
<feature type="domain" description="PAC" evidence="12">
    <location>
        <begin position="260"/>
        <end position="312"/>
    </location>
</feature>
<dbReference type="PROSITE" id="PS50109">
    <property type="entry name" value="HIS_KIN"/>
    <property type="match status" value="1"/>
</dbReference>
<dbReference type="NCBIfam" id="TIGR00229">
    <property type="entry name" value="sensory_box"/>
    <property type="match status" value="2"/>
</dbReference>
<reference evidence="13" key="1">
    <citation type="submission" date="2022-04" db="EMBL/GenBank/DDBJ databases">
        <title>Desulfatitalea alkaliphila sp. nov., a novel anaerobic sulfate-reducing bacterium isolated from terrestrial mud volcano, Taman Peninsula, Russia.</title>
        <authorList>
            <person name="Khomyakova M.A."/>
            <person name="Merkel A.Y."/>
            <person name="Slobodkin A.I."/>
        </authorList>
    </citation>
    <scope>NUCLEOTIDE SEQUENCE</scope>
    <source>
        <strain evidence="13">M08but</strain>
    </source>
</reference>
<keyword evidence="8" id="KW-0902">Two-component regulatory system</keyword>
<dbReference type="Gene3D" id="3.30.450.40">
    <property type="match status" value="1"/>
</dbReference>
<dbReference type="SUPFAM" id="SSF55781">
    <property type="entry name" value="GAF domain-like"/>
    <property type="match status" value="1"/>
</dbReference>
<dbReference type="Pfam" id="PF02518">
    <property type="entry name" value="HATPase_c"/>
    <property type="match status" value="1"/>
</dbReference>
<feature type="coiled-coil region" evidence="9">
    <location>
        <begin position="472"/>
        <end position="499"/>
    </location>
</feature>
<evidence type="ECO:0000256" key="8">
    <source>
        <dbReference type="ARBA" id="ARBA00023012"/>
    </source>
</evidence>
<dbReference type="PANTHER" id="PTHR24421">
    <property type="entry name" value="NITRATE/NITRITE SENSOR PROTEIN NARX-RELATED"/>
    <property type="match status" value="1"/>
</dbReference>
<evidence type="ECO:0000259" key="11">
    <source>
        <dbReference type="PROSITE" id="PS50112"/>
    </source>
</evidence>
<evidence type="ECO:0000256" key="3">
    <source>
        <dbReference type="ARBA" id="ARBA00022553"/>
    </source>
</evidence>
<dbReference type="GO" id="GO:0005524">
    <property type="term" value="F:ATP binding"/>
    <property type="evidence" value="ECO:0007669"/>
    <property type="project" value="UniProtKB-KW"/>
</dbReference>
<evidence type="ECO:0000256" key="9">
    <source>
        <dbReference type="SAM" id="Coils"/>
    </source>
</evidence>